<keyword evidence="3" id="KW-1185">Reference proteome</keyword>
<dbReference type="EMBL" id="LXQA010203413">
    <property type="protein sequence ID" value="MCI33318.1"/>
    <property type="molecule type" value="Genomic_DNA"/>
</dbReference>
<feature type="non-terminal residue" evidence="2">
    <location>
        <position position="40"/>
    </location>
</feature>
<evidence type="ECO:0000256" key="1">
    <source>
        <dbReference type="ARBA" id="ARBA00022737"/>
    </source>
</evidence>
<dbReference type="Pfam" id="PF00514">
    <property type="entry name" value="Arm"/>
    <property type="match status" value="1"/>
</dbReference>
<keyword evidence="1" id="KW-0677">Repeat</keyword>
<name>A0A392R9J4_9FABA</name>
<evidence type="ECO:0000313" key="2">
    <source>
        <dbReference type="EMBL" id="MCI33318.1"/>
    </source>
</evidence>
<dbReference type="InterPro" id="IPR000225">
    <property type="entry name" value="Armadillo"/>
</dbReference>
<accession>A0A392R9J4</accession>
<proteinExistence type="predicted"/>
<dbReference type="InterPro" id="IPR011989">
    <property type="entry name" value="ARM-like"/>
</dbReference>
<sequence length="40" mass="4803">MLPLFEQLHEHNELSMLRIATWTLSNLCWGKPPPDFDHRQ</sequence>
<dbReference type="Proteomes" id="UP000265520">
    <property type="component" value="Unassembled WGS sequence"/>
</dbReference>
<reference evidence="2 3" key="1">
    <citation type="journal article" date="2018" name="Front. Plant Sci.">
        <title>Red Clover (Trifolium pratense) and Zigzag Clover (T. medium) - A Picture of Genomic Similarities and Differences.</title>
        <authorList>
            <person name="Dluhosova J."/>
            <person name="Istvanek J."/>
            <person name="Nedelnik J."/>
            <person name="Repkova J."/>
        </authorList>
    </citation>
    <scope>NUCLEOTIDE SEQUENCE [LARGE SCALE GENOMIC DNA]</scope>
    <source>
        <strain evidence="3">cv. 10/8</strain>
        <tissue evidence="2">Leaf</tissue>
    </source>
</reference>
<organism evidence="2 3">
    <name type="scientific">Trifolium medium</name>
    <dbReference type="NCBI Taxonomy" id="97028"/>
    <lineage>
        <taxon>Eukaryota</taxon>
        <taxon>Viridiplantae</taxon>
        <taxon>Streptophyta</taxon>
        <taxon>Embryophyta</taxon>
        <taxon>Tracheophyta</taxon>
        <taxon>Spermatophyta</taxon>
        <taxon>Magnoliopsida</taxon>
        <taxon>eudicotyledons</taxon>
        <taxon>Gunneridae</taxon>
        <taxon>Pentapetalae</taxon>
        <taxon>rosids</taxon>
        <taxon>fabids</taxon>
        <taxon>Fabales</taxon>
        <taxon>Fabaceae</taxon>
        <taxon>Papilionoideae</taxon>
        <taxon>50 kb inversion clade</taxon>
        <taxon>NPAAA clade</taxon>
        <taxon>Hologalegina</taxon>
        <taxon>IRL clade</taxon>
        <taxon>Trifolieae</taxon>
        <taxon>Trifolium</taxon>
    </lineage>
</organism>
<dbReference type="Gene3D" id="1.25.10.10">
    <property type="entry name" value="Leucine-rich Repeat Variant"/>
    <property type="match status" value="1"/>
</dbReference>
<dbReference type="AlphaFoldDB" id="A0A392R9J4"/>
<evidence type="ECO:0000313" key="3">
    <source>
        <dbReference type="Proteomes" id="UP000265520"/>
    </source>
</evidence>
<protein>
    <submittedName>
        <fullName evidence="2">Importin subunit alpha-1a-like</fullName>
    </submittedName>
</protein>
<comment type="caution">
    <text evidence="2">The sequence shown here is derived from an EMBL/GenBank/DDBJ whole genome shotgun (WGS) entry which is preliminary data.</text>
</comment>